<dbReference type="InterPro" id="IPR043519">
    <property type="entry name" value="NT_sf"/>
</dbReference>
<dbReference type="EMBL" id="WWHY01000001">
    <property type="protein sequence ID" value="MYR33756.1"/>
    <property type="molecule type" value="Genomic_DNA"/>
</dbReference>
<dbReference type="Proteomes" id="UP000467124">
    <property type="component" value="Unassembled WGS sequence"/>
</dbReference>
<gene>
    <name evidence="2" type="ORF">GTW20_16190</name>
</gene>
<dbReference type="Pfam" id="PF21418">
    <property type="entry name" value="LinB-like_C"/>
    <property type="match status" value="1"/>
</dbReference>
<proteinExistence type="predicted"/>
<dbReference type="GeneID" id="91391378"/>
<dbReference type="AlphaFoldDB" id="A0A7K2IVB8"/>
<comment type="caution">
    <text evidence="2">The sequence shown here is derived from an EMBL/GenBank/DDBJ whole genome shotgun (WGS) entry which is preliminary data.</text>
</comment>
<dbReference type="Gene3D" id="1.20.120.330">
    <property type="entry name" value="Nucleotidyltransferases domain 2"/>
    <property type="match status" value="1"/>
</dbReference>
<keyword evidence="2" id="KW-0808">Transferase</keyword>
<organism evidence="2 3">
    <name type="scientific">Nocardiopsis alba</name>
    <dbReference type="NCBI Taxonomy" id="53437"/>
    <lineage>
        <taxon>Bacteria</taxon>
        <taxon>Bacillati</taxon>
        <taxon>Actinomycetota</taxon>
        <taxon>Actinomycetes</taxon>
        <taxon>Streptosporangiales</taxon>
        <taxon>Nocardiopsidaceae</taxon>
        <taxon>Nocardiopsis</taxon>
    </lineage>
</organism>
<dbReference type="RefSeq" id="WP_017535775.1">
    <property type="nucleotide sequence ID" value="NZ_BAZE01000004.1"/>
</dbReference>
<evidence type="ECO:0000259" key="1">
    <source>
        <dbReference type="Pfam" id="PF21418"/>
    </source>
</evidence>
<accession>A0A7K2IVB8</accession>
<protein>
    <submittedName>
        <fullName evidence="2">Nucleotidyltransferase domain-containing protein</fullName>
    </submittedName>
</protein>
<feature type="domain" description="Lincosamide nucleotidyltransferase-like C-terminal" evidence="1">
    <location>
        <begin position="149"/>
        <end position="260"/>
    </location>
</feature>
<evidence type="ECO:0000313" key="3">
    <source>
        <dbReference type="Proteomes" id="UP000467124"/>
    </source>
</evidence>
<dbReference type="GO" id="GO:0016740">
    <property type="term" value="F:transferase activity"/>
    <property type="evidence" value="ECO:0007669"/>
    <property type="project" value="UniProtKB-KW"/>
</dbReference>
<dbReference type="SUPFAM" id="SSF81301">
    <property type="entry name" value="Nucleotidyltransferase"/>
    <property type="match status" value="1"/>
</dbReference>
<dbReference type="Gene3D" id="3.30.460.10">
    <property type="entry name" value="Beta Polymerase, domain 2"/>
    <property type="match status" value="1"/>
</dbReference>
<dbReference type="InterPro" id="IPR048495">
    <property type="entry name" value="LinB-like_C"/>
</dbReference>
<reference evidence="2 3" key="1">
    <citation type="journal article" date="2019" name="Nat. Commun.">
        <title>The antimicrobial potential of Streptomyces from insect microbiomes.</title>
        <authorList>
            <person name="Chevrette M.G."/>
            <person name="Carlson C.M."/>
            <person name="Ortega H.E."/>
            <person name="Thomas C."/>
            <person name="Ananiev G.E."/>
            <person name="Barns K.J."/>
            <person name="Book A.J."/>
            <person name="Cagnazzo J."/>
            <person name="Carlos C."/>
            <person name="Flanigan W."/>
            <person name="Grubbs K.J."/>
            <person name="Horn H.A."/>
            <person name="Hoffmann F.M."/>
            <person name="Klassen J.L."/>
            <person name="Knack J.J."/>
            <person name="Lewin G.R."/>
            <person name="McDonald B.R."/>
            <person name="Muller L."/>
            <person name="Melo W.G.P."/>
            <person name="Pinto-Tomas A.A."/>
            <person name="Schmitz A."/>
            <person name="Wendt-Pienkowski E."/>
            <person name="Wildman S."/>
            <person name="Zhao M."/>
            <person name="Zhang F."/>
            <person name="Bugni T.S."/>
            <person name="Andes D.R."/>
            <person name="Pupo M.T."/>
            <person name="Currie C.R."/>
        </authorList>
    </citation>
    <scope>NUCLEOTIDE SEQUENCE [LARGE SCALE GENOMIC DNA]</scope>
    <source>
        <strain evidence="2 3">SID5840</strain>
    </source>
</reference>
<name>A0A7K2IVB8_9ACTN</name>
<evidence type="ECO:0000313" key="2">
    <source>
        <dbReference type="EMBL" id="MYR33756.1"/>
    </source>
</evidence>
<sequence>MPRPAIALDRRIARLREIAEAEPRLEGVLLYGSWTQGEADAHSDIEAYLYVADEHAASFDGTEFVSRLAPLELAYTNLFGILAVIFDDLMRGEFHIEAAGSAIPEIASWKGMIHLPSPETAVLLDRTGRLTEAVRPLVEPVVPDPAPTAERLIGELANWTLMTGQVLARGEYARAHAGLAVMVAPHQLKLARLLHGSTDHWLTPSRALEADLPGDVVERYGRTTGTTDPEEVRRTVRESWTWSRELAREAADRWGISIPEGPHERITGFLDRL</sequence>